<evidence type="ECO:0000313" key="1">
    <source>
        <dbReference type="EMBL" id="KAK7843551.1"/>
    </source>
</evidence>
<accession>A0AAW0KZ05</accession>
<dbReference type="EMBL" id="PKMF04000200">
    <property type="protein sequence ID" value="KAK7843551.1"/>
    <property type="molecule type" value="Genomic_DNA"/>
</dbReference>
<protein>
    <submittedName>
        <fullName evidence="1">Uncharacterized protein</fullName>
    </submittedName>
</protein>
<keyword evidence="2" id="KW-1185">Reference proteome</keyword>
<dbReference type="Proteomes" id="UP000237347">
    <property type="component" value="Unassembled WGS sequence"/>
</dbReference>
<evidence type="ECO:0000313" key="2">
    <source>
        <dbReference type="Proteomes" id="UP000237347"/>
    </source>
</evidence>
<comment type="caution">
    <text evidence="1">The sequence shown here is derived from an EMBL/GenBank/DDBJ whole genome shotgun (WGS) entry which is preliminary data.</text>
</comment>
<proteinExistence type="predicted"/>
<sequence length="82" mass="9128">MDSGQKKGEKLGCLTVNYREYKGSQEKRCIRLYLTSFELKYDLGRGGGESMMLLPVTDSADNNVKITLLYSDISCGIKVVVV</sequence>
<organism evidence="1 2">
    <name type="scientific">Quercus suber</name>
    <name type="common">Cork oak</name>
    <dbReference type="NCBI Taxonomy" id="58331"/>
    <lineage>
        <taxon>Eukaryota</taxon>
        <taxon>Viridiplantae</taxon>
        <taxon>Streptophyta</taxon>
        <taxon>Embryophyta</taxon>
        <taxon>Tracheophyta</taxon>
        <taxon>Spermatophyta</taxon>
        <taxon>Magnoliopsida</taxon>
        <taxon>eudicotyledons</taxon>
        <taxon>Gunneridae</taxon>
        <taxon>Pentapetalae</taxon>
        <taxon>rosids</taxon>
        <taxon>fabids</taxon>
        <taxon>Fagales</taxon>
        <taxon>Fagaceae</taxon>
        <taxon>Quercus</taxon>
    </lineage>
</organism>
<name>A0AAW0KZ05_QUESU</name>
<dbReference type="AlphaFoldDB" id="A0AAW0KZ05"/>
<reference evidence="1 2" key="1">
    <citation type="journal article" date="2018" name="Sci. Data">
        <title>The draft genome sequence of cork oak.</title>
        <authorList>
            <person name="Ramos A.M."/>
            <person name="Usie A."/>
            <person name="Barbosa P."/>
            <person name="Barros P.M."/>
            <person name="Capote T."/>
            <person name="Chaves I."/>
            <person name="Simoes F."/>
            <person name="Abreu I."/>
            <person name="Carrasquinho I."/>
            <person name="Faro C."/>
            <person name="Guimaraes J.B."/>
            <person name="Mendonca D."/>
            <person name="Nobrega F."/>
            <person name="Rodrigues L."/>
            <person name="Saibo N.J.M."/>
            <person name="Varela M.C."/>
            <person name="Egas C."/>
            <person name="Matos J."/>
            <person name="Miguel C.M."/>
            <person name="Oliveira M.M."/>
            <person name="Ricardo C.P."/>
            <person name="Goncalves S."/>
        </authorList>
    </citation>
    <scope>NUCLEOTIDE SEQUENCE [LARGE SCALE GENOMIC DNA]</scope>
    <source>
        <strain evidence="2">cv. HL8</strain>
    </source>
</reference>
<gene>
    <name evidence="1" type="ORF">CFP56_012185</name>
</gene>